<feature type="transmembrane region" description="Helical" evidence="4">
    <location>
        <begin position="354"/>
        <end position="374"/>
    </location>
</feature>
<protein>
    <recommendedName>
        <fullName evidence="1">diguanylate cyclase</fullName>
        <ecNumber evidence="1">2.7.7.65</ecNumber>
    </recommendedName>
</protein>
<dbReference type="InterPro" id="IPR011990">
    <property type="entry name" value="TPR-like_helical_dom_sf"/>
</dbReference>
<evidence type="ECO:0000256" key="4">
    <source>
        <dbReference type="SAM" id="Phobius"/>
    </source>
</evidence>
<reference evidence="6 7" key="1">
    <citation type="submission" date="2020-08" db="EMBL/GenBank/DDBJ databases">
        <title>Lysobacter sp. II4 sp. nov., isolated from soil.</title>
        <authorList>
            <person name="Woo C.Y."/>
            <person name="Kim J."/>
        </authorList>
    </citation>
    <scope>NUCLEOTIDE SEQUENCE [LARGE SCALE GENOMIC DNA]</scope>
    <source>
        <strain evidence="6 7">II4</strain>
    </source>
</reference>
<dbReference type="KEGG" id="lsx:H8B22_14035"/>
<keyword evidence="3" id="KW-0175">Coiled coil</keyword>
<proteinExistence type="predicted"/>
<dbReference type="SUPFAM" id="SSF55073">
    <property type="entry name" value="Nucleotide cyclase"/>
    <property type="match status" value="1"/>
</dbReference>
<feature type="coiled-coil region" evidence="3">
    <location>
        <begin position="324"/>
        <end position="351"/>
    </location>
</feature>
<evidence type="ECO:0000256" key="3">
    <source>
        <dbReference type="SAM" id="Coils"/>
    </source>
</evidence>
<dbReference type="EC" id="2.7.7.65" evidence="1"/>
<keyword evidence="4" id="KW-0472">Membrane</keyword>
<name>A0A7H0FX00_9GAMM</name>
<dbReference type="Pfam" id="PF08448">
    <property type="entry name" value="PAS_4"/>
    <property type="match status" value="1"/>
</dbReference>
<dbReference type="InterPro" id="IPR013656">
    <property type="entry name" value="PAS_4"/>
</dbReference>
<dbReference type="Pfam" id="PF00990">
    <property type="entry name" value="GGDEF"/>
    <property type="match status" value="1"/>
</dbReference>
<evidence type="ECO:0000259" key="5">
    <source>
        <dbReference type="PROSITE" id="PS50887"/>
    </source>
</evidence>
<dbReference type="CDD" id="cd01949">
    <property type="entry name" value="GGDEF"/>
    <property type="match status" value="1"/>
</dbReference>
<evidence type="ECO:0000256" key="1">
    <source>
        <dbReference type="ARBA" id="ARBA00012528"/>
    </source>
</evidence>
<dbReference type="CDD" id="cd00130">
    <property type="entry name" value="PAS"/>
    <property type="match status" value="1"/>
</dbReference>
<keyword evidence="4" id="KW-1133">Transmembrane helix</keyword>
<dbReference type="PANTHER" id="PTHR45138:SF9">
    <property type="entry name" value="DIGUANYLATE CYCLASE DGCM-RELATED"/>
    <property type="match status" value="1"/>
</dbReference>
<dbReference type="InterPro" id="IPR000160">
    <property type="entry name" value="GGDEF_dom"/>
</dbReference>
<dbReference type="InterPro" id="IPR029787">
    <property type="entry name" value="Nucleotide_cyclase"/>
</dbReference>
<keyword evidence="7" id="KW-1185">Reference proteome</keyword>
<keyword evidence="4" id="KW-0812">Transmembrane</keyword>
<organism evidence="6 7">
    <name type="scientific">Agrilutibacter terrestris</name>
    <dbReference type="NCBI Taxonomy" id="2865112"/>
    <lineage>
        <taxon>Bacteria</taxon>
        <taxon>Pseudomonadati</taxon>
        <taxon>Pseudomonadota</taxon>
        <taxon>Gammaproteobacteria</taxon>
        <taxon>Lysobacterales</taxon>
        <taxon>Lysobacteraceae</taxon>
        <taxon>Agrilutibacter</taxon>
    </lineage>
</organism>
<dbReference type="AlphaFoldDB" id="A0A7H0FX00"/>
<dbReference type="InterPro" id="IPR035965">
    <property type="entry name" value="PAS-like_dom_sf"/>
</dbReference>
<dbReference type="InterPro" id="IPR050469">
    <property type="entry name" value="Diguanylate_Cyclase"/>
</dbReference>
<sequence>MRALVDPDGVLGILPTELATARARNDHQREALLQLARANACRVKADWPCQRDAGIAARKAAEAGGDAVVALRGLVAEARAYSALKDYSRASDLLGEAELRLKQHPQPELSGDVLLGYSSMSHSLGRYAMSAQYARRGLEALGNDTPARPMQARLLRNLARAQTEMGEIADARETLRRGQAVLAGIDDPKLTAEMALEAARAARAAGDIAAQRQNGERVLGLGRELVNSQLAGLGREVLGNAAYDAQDWIGARQQYAEAVASFRALDLKRDELRVLRSQIQAEVASGAMPTESGGQLRRLFELSAEVEKADRAQSADDFDARLKYAQQEQSVAHLQREAELSRQRAQALAERNRLILWLELLTVAVLVVILVSYLQVRRAHARLQSTLTALHEREAQASSLLHMSKGCVLLHDIEGRIIMANPATATAFGGGSAEAMAGKPLQEFLPAALAGEVAAYLAKVADEGSAEGVLVVPAADGGQRNWRFASNRTEPGDARPFVVGQAVEITEQARQVEALREQGLRDVLTGAFNRREVDRFEASAAGRGWGVIAIDLDGFKQINDFRGHEHGDTVLVSMAQFIGEHVRADDSLVRMGGDEFVVLLPDATPAALEGVTERLHQHAPSAACRFSLGSALREGGESLASTLARADEAMYAAKRARRS</sequence>
<dbReference type="InterPro" id="IPR000014">
    <property type="entry name" value="PAS"/>
</dbReference>
<dbReference type="Gene3D" id="1.25.40.10">
    <property type="entry name" value="Tetratricopeptide repeat domain"/>
    <property type="match status" value="1"/>
</dbReference>
<dbReference type="EMBL" id="CP060820">
    <property type="protein sequence ID" value="QNP40566.1"/>
    <property type="molecule type" value="Genomic_DNA"/>
</dbReference>
<evidence type="ECO:0000313" key="7">
    <source>
        <dbReference type="Proteomes" id="UP000516018"/>
    </source>
</evidence>
<dbReference type="Proteomes" id="UP000516018">
    <property type="component" value="Chromosome"/>
</dbReference>
<dbReference type="Gene3D" id="3.30.70.270">
    <property type="match status" value="1"/>
</dbReference>
<dbReference type="NCBIfam" id="TIGR00229">
    <property type="entry name" value="sensory_box"/>
    <property type="match status" value="1"/>
</dbReference>
<dbReference type="PANTHER" id="PTHR45138">
    <property type="entry name" value="REGULATORY COMPONENTS OF SENSORY TRANSDUCTION SYSTEM"/>
    <property type="match status" value="1"/>
</dbReference>
<dbReference type="Gene3D" id="3.30.450.20">
    <property type="entry name" value="PAS domain"/>
    <property type="match status" value="1"/>
</dbReference>
<gene>
    <name evidence="6" type="ORF">H8B22_14035</name>
</gene>
<evidence type="ECO:0000313" key="6">
    <source>
        <dbReference type="EMBL" id="QNP40566.1"/>
    </source>
</evidence>
<dbReference type="SMART" id="SM00267">
    <property type="entry name" value="GGDEF"/>
    <property type="match status" value="1"/>
</dbReference>
<dbReference type="PROSITE" id="PS50887">
    <property type="entry name" value="GGDEF"/>
    <property type="match status" value="1"/>
</dbReference>
<dbReference type="SMART" id="SM00091">
    <property type="entry name" value="PAS"/>
    <property type="match status" value="1"/>
</dbReference>
<comment type="catalytic activity">
    <reaction evidence="2">
        <text>2 GTP = 3',3'-c-di-GMP + 2 diphosphate</text>
        <dbReference type="Rhea" id="RHEA:24898"/>
        <dbReference type="ChEBI" id="CHEBI:33019"/>
        <dbReference type="ChEBI" id="CHEBI:37565"/>
        <dbReference type="ChEBI" id="CHEBI:58805"/>
        <dbReference type="EC" id="2.7.7.65"/>
    </reaction>
</comment>
<accession>A0A7H0FX00</accession>
<evidence type="ECO:0000256" key="2">
    <source>
        <dbReference type="ARBA" id="ARBA00034247"/>
    </source>
</evidence>
<dbReference type="SUPFAM" id="SSF55785">
    <property type="entry name" value="PYP-like sensor domain (PAS domain)"/>
    <property type="match status" value="1"/>
</dbReference>
<feature type="domain" description="GGDEF" evidence="5">
    <location>
        <begin position="543"/>
        <end position="659"/>
    </location>
</feature>
<dbReference type="GO" id="GO:0052621">
    <property type="term" value="F:diguanylate cyclase activity"/>
    <property type="evidence" value="ECO:0007669"/>
    <property type="project" value="UniProtKB-EC"/>
</dbReference>
<dbReference type="NCBIfam" id="TIGR00254">
    <property type="entry name" value="GGDEF"/>
    <property type="match status" value="1"/>
</dbReference>
<dbReference type="InterPro" id="IPR043128">
    <property type="entry name" value="Rev_trsase/Diguanyl_cyclase"/>
</dbReference>
<dbReference type="SUPFAM" id="SSF48452">
    <property type="entry name" value="TPR-like"/>
    <property type="match status" value="1"/>
</dbReference>
<dbReference type="RefSeq" id="WP_187712007.1">
    <property type="nucleotide sequence ID" value="NZ_CP060820.1"/>
</dbReference>